<name>A0A6A5Z418_9PLEO</name>
<dbReference type="Proteomes" id="UP000799770">
    <property type="component" value="Unassembled WGS sequence"/>
</dbReference>
<evidence type="ECO:0000313" key="3">
    <source>
        <dbReference type="Proteomes" id="UP000799770"/>
    </source>
</evidence>
<protein>
    <submittedName>
        <fullName evidence="2">Uncharacterized protein</fullName>
    </submittedName>
</protein>
<keyword evidence="1" id="KW-0175">Coiled coil</keyword>
<dbReference type="AlphaFoldDB" id="A0A6A5Z418"/>
<organism evidence="2 3">
    <name type="scientific">Lophiotrema nucula</name>
    <dbReference type="NCBI Taxonomy" id="690887"/>
    <lineage>
        <taxon>Eukaryota</taxon>
        <taxon>Fungi</taxon>
        <taxon>Dikarya</taxon>
        <taxon>Ascomycota</taxon>
        <taxon>Pezizomycotina</taxon>
        <taxon>Dothideomycetes</taxon>
        <taxon>Pleosporomycetidae</taxon>
        <taxon>Pleosporales</taxon>
        <taxon>Lophiotremataceae</taxon>
        <taxon>Lophiotrema</taxon>
    </lineage>
</organism>
<reference evidence="2" key="1">
    <citation type="journal article" date="2020" name="Stud. Mycol.">
        <title>101 Dothideomycetes genomes: a test case for predicting lifestyles and emergence of pathogens.</title>
        <authorList>
            <person name="Haridas S."/>
            <person name="Albert R."/>
            <person name="Binder M."/>
            <person name="Bloem J."/>
            <person name="Labutti K."/>
            <person name="Salamov A."/>
            <person name="Andreopoulos B."/>
            <person name="Baker S."/>
            <person name="Barry K."/>
            <person name="Bills G."/>
            <person name="Bluhm B."/>
            <person name="Cannon C."/>
            <person name="Castanera R."/>
            <person name="Culley D."/>
            <person name="Daum C."/>
            <person name="Ezra D."/>
            <person name="Gonzalez J."/>
            <person name="Henrissat B."/>
            <person name="Kuo A."/>
            <person name="Liang C."/>
            <person name="Lipzen A."/>
            <person name="Lutzoni F."/>
            <person name="Magnuson J."/>
            <person name="Mondo S."/>
            <person name="Nolan M."/>
            <person name="Ohm R."/>
            <person name="Pangilinan J."/>
            <person name="Park H.-J."/>
            <person name="Ramirez L."/>
            <person name="Alfaro M."/>
            <person name="Sun H."/>
            <person name="Tritt A."/>
            <person name="Yoshinaga Y."/>
            <person name="Zwiers L.-H."/>
            <person name="Turgeon B."/>
            <person name="Goodwin S."/>
            <person name="Spatafora J."/>
            <person name="Crous P."/>
            <person name="Grigoriev I."/>
        </authorList>
    </citation>
    <scope>NUCLEOTIDE SEQUENCE</scope>
    <source>
        <strain evidence="2">CBS 627.86</strain>
    </source>
</reference>
<proteinExistence type="predicted"/>
<feature type="coiled-coil region" evidence="1">
    <location>
        <begin position="138"/>
        <end position="172"/>
    </location>
</feature>
<evidence type="ECO:0000313" key="2">
    <source>
        <dbReference type="EMBL" id="KAF2113826.1"/>
    </source>
</evidence>
<keyword evidence="3" id="KW-1185">Reference proteome</keyword>
<dbReference type="EMBL" id="ML977327">
    <property type="protein sequence ID" value="KAF2113826.1"/>
    <property type="molecule type" value="Genomic_DNA"/>
</dbReference>
<dbReference type="InterPro" id="IPR038305">
    <property type="entry name" value="HeLo_sf"/>
</dbReference>
<sequence>MDKSSITRDIEKPLAYLSGLRFIRDSTKESKESYESNQLKLDATMNKLLRCVRVANLPEEPSAKRVMYRTQRSVNAICLAVESFTDSTPENSTAAEDPPTLYDVSDMSIACRNLHNHMRGQYPELKIPSPTALAFLVVNDMNSLIMEVQEEAKNLEKALDCADAKLLDMAKKEVEGIRDPTSLKLLSEIAANVDEILMKAVKQQYQALEGKIENSVRNLTAVGKSFVNVGERISGAGEAITRIAIHVKNSVDTARVGDSAIVTVGNTRIIR</sequence>
<evidence type="ECO:0000256" key="1">
    <source>
        <dbReference type="SAM" id="Coils"/>
    </source>
</evidence>
<accession>A0A6A5Z418</accession>
<dbReference type="Gene3D" id="1.20.120.1020">
    <property type="entry name" value="Prion-inhibition and propagation, HeLo domain"/>
    <property type="match status" value="1"/>
</dbReference>
<gene>
    <name evidence="2" type="ORF">BDV96DRAFT_601291</name>
</gene>